<name>A0A8T0U2H8_PANVG</name>
<feature type="region of interest" description="Disordered" evidence="1">
    <location>
        <begin position="856"/>
        <end position="875"/>
    </location>
</feature>
<evidence type="ECO:0000256" key="1">
    <source>
        <dbReference type="SAM" id="MobiDB-lite"/>
    </source>
</evidence>
<feature type="domain" description="SAP" evidence="2">
    <location>
        <begin position="3"/>
        <end position="37"/>
    </location>
</feature>
<dbReference type="PROSITE" id="PS50800">
    <property type="entry name" value="SAP"/>
    <property type="match status" value="1"/>
</dbReference>
<feature type="region of interest" description="Disordered" evidence="1">
    <location>
        <begin position="784"/>
        <end position="839"/>
    </location>
</feature>
<feature type="region of interest" description="Disordered" evidence="1">
    <location>
        <begin position="914"/>
        <end position="939"/>
    </location>
</feature>
<feature type="compositionally biased region" description="Basic and acidic residues" evidence="1">
    <location>
        <begin position="2189"/>
        <end position="2199"/>
    </location>
</feature>
<feature type="compositionally biased region" description="Basic residues" evidence="1">
    <location>
        <begin position="360"/>
        <end position="369"/>
    </location>
</feature>
<keyword evidence="4" id="KW-1185">Reference proteome</keyword>
<feature type="compositionally biased region" description="Low complexity" evidence="1">
    <location>
        <begin position="210"/>
        <end position="223"/>
    </location>
</feature>
<dbReference type="EMBL" id="CM029042">
    <property type="protein sequence ID" value="KAG2615044.1"/>
    <property type="molecule type" value="Genomic_DNA"/>
</dbReference>
<protein>
    <recommendedName>
        <fullName evidence="2">SAP domain-containing protein</fullName>
    </recommendedName>
</protein>
<feature type="region of interest" description="Disordered" evidence="1">
    <location>
        <begin position="1469"/>
        <end position="1499"/>
    </location>
</feature>
<dbReference type="OrthoDB" id="658285at2759"/>
<feature type="compositionally biased region" description="Basic and acidic residues" evidence="1">
    <location>
        <begin position="2292"/>
        <end position="2304"/>
    </location>
</feature>
<feature type="compositionally biased region" description="Basic and acidic residues" evidence="1">
    <location>
        <begin position="1469"/>
        <end position="1491"/>
    </location>
</feature>
<reference evidence="3" key="1">
    <citation type="submission" date="2020-05" db="EMBL/GenBank/DDBJ databases">
        <title>WGS assembly of Panicum virgatum.</title>
        <authorList>
            <person name="Lovell J.T."/>
            <person name="Jenkins J."/>
            <person name="Shu S."/>
            <person name="Juenger T.E."/>
            <person name="Schmutz J."/>
        </authorList>
    </citation>
    <scope>NUCLEOTIDE SEQUENCE</scope>
    <source>
        <strain evidence="3">AP13</strain>
    </source>
</reference>
<accession>A0A8T0U2H8</accession>
<evidence type="ECO:0000313" key="4">
    <source>
        <dbReference type="Proteomes" id="UP000823388"/>
    </source>
</evidence>
<organism evidence="3 4">
    <name type="scientific">Panicum virgatum</name>
    <name type="common">Blackwell switchgrass</name>
    <dbReference type="NCBI Taxonomy" id="38727"/>
    <lineage>
        <taxon>Eukaryota</taxon>
        <taxon>Viridiplantae</taxon>
        <taxon>Streptophyta</taxon>
        <taxon>Embryophyta</taxon>
        <taxon>Tracheophyta</taxon>
        <taxon>Spermatophyta</taxon>
        <taxon>Magnoliopsida</taxon>
        <taxon>Liliopsida</taxon>
        <taxon>Poales</taxon>
        <taxon>Poaceae</taxon>
        <taxon>PACMAD clade</taxon>
        <taxon>Panicoideae</taxon>
        <taxon>Panicodae</taxon>
        <taxon>Paniceae</taxon>
        <taxon>Panicinae</taxon>
        <taxon>Panicum</taxon>
        <taxon>Panicum sect. Hiantes</taxon>
    </lineage>
</organism>
<feature type="compositionally biased region" description="Basic and acidic residues" evidence="1">
    <location>
        <begin position="796"/>
        <end position="809"/>
    </location>
</feature>
<feature type="compositionally biased region" description="Basic and acidic residues" evidence="1">
    <location>
        <begin position="199"/>
        <end position="209"/>
    </location>
</feature>
<dbReference type="InterPro" id="IPR003034">
    <property type="entry name" value="SAP_dom"/>
</dbReference>
<dbReference type="InterPro" id="IPR036361">
    <property type="entry name" value="SAP_dom_sf"/>
</dbReference>
<feature type="region of interest" description="Disordered" evidence="1">
    <location>
        <begin position="983"/>
        <end position="1025"/>
    </location>
</feature>
<feature type="compositionally biased region" description="Basic and acidic residues" evidence="1">
    <location>
        <begin position="1008"/>
        <end position="1019"/>
    </location>
</feature>
<feature type="region of interest" description="Disordered" evidence="1">
    <location>
        <begin position="723"/>
        <end position="748"/>
    </location>
</feature>
<feature type="region of interest" description="Disordered" evidence="1">
    <location>
        <begin position="2187"/>
        <end position="2214"/>
    </location>
</feature>
<feature type="region of interest" description="Disordered" evidence="1">
    <location>
        <begin position="194"/>
        <end position="424"/>
    </location>
</feature>
<feature type="compositionally biased region" description="Polar residues" evidence="1">
    <location>
        <begin position="240"/>
        <end position="252"/>
    </location>
</feature>
<feature type="region of interest" description="Disordered" evidence="1">
    <location>
        <begin position="2282"/>
        <end position="2317"/>
    </location>
</feature>
<dbReference type="SMART" id="SM00513">
    <property type="entry name" value="SAP"/>
    <property type="match status" value="1"/>
</dbReference>
<feature type="compositionally biased region" description="Basic and acidic residues" evidence="1">
    <location>
        <begin position="856"/>
        <end position="869"/>
    </location>
</feature>
<dbReference type="Proteomes" id="UP000823388">
    <property type="component" value="Chromosome 3N"/>
</dbReference>
<proteinExistence type="predicted"/>
<comment type="caution">
    <text evidence="3">The sequence shown here is derived from an EMBL/GenBank/DDBJ whole genome shotgun (WGS) entry which is preliminary data.</text>
</comment>
<sequence>MDFAGMKRRELQALCKRHGLPAGGTNADLVARLDAALLGGARAEEQEGVVGVPERKGCLKRSVGDAGEAKKVTFAVEESRGRRLRSRVVWSPVVARTRGKRSEAGSTDSAADPGISARAGENVPVRRSRRNSLTAAEVEEVEEAVAVGRKRKPKSQEIAEDVAVSAQPVAPCRVSRRSSLSGTTVLLLPAVEKKRGRGKAADGKNKLVTEEQAAEAQGLSAAAPPTVVESKRGRRKGPDVQNSSRVEVSARTTRSRSVEAVVMSPPVLENKRKRKSGDAQPDVELHPVAEVPRNDAPVTRSLRNRVVQVNNSTVEETHTSQQPENKTQPTRPATCRNQQVASSMEEEDQEQVAAPSKAPPSKRSRRNNSKPRNANSESNKLISAPVEAKDSKIAHPSTHHNAKAEDAEKQPIVNEPVRRSTRKSVVSAMLDNEKGLIEEKNLETHARRSTRRSIVPVEDIKGAGEEIQNAKGEDAAKQPAVKNPIRRSTRKSVVSGMLEKEKVLIAENNPEAHVRRSMRKSVVPVKDINGVGEDIQNAKSGTVEKQLVVNQPVRRSSRKSIMPDTLENESGSLVEETNAEAHVRARKSLLPNMRNKEDPDNSQMTRNENFQIGKCEDEKQQKVKEHVRRSRRSVAAVMLEEQNKGLHEGKMSTIPVRRSTRKSVALNVVEKGSNHTEKVGREQSGVGTRRLKARDKLTDHAVAVPVVPSEDELQVDVQKNQDLTVKSPNHKLSDGNETHPSSDKFVSCESVGEEGLKLRVHRTSSVGTSSSANDFWDMEDFSGQKFRKQQSTQTPCEKDNTRANYDKPQRVQQASTSTTSKGRSSKRRQTRTTAPEEVMSIEEANDGMVIREETMDTHKASQEYSKESSSRSQEICQVSATSEGFSSGPLLATVTLPDEIYARQSVHKVIPASETGGLAKESSEKSKQPQGHSDIQADDSHLSEIGNGELDQSSSIAELLPHNGFVTEDKTLIGEDVLPVDFTVGDDEGQSPVSGQGRVDWEANTSESGEKSLADDRSTGLHNKSLQHDIDIVAKESESGEDVVPMSFTTEEHGIKYSVSPVAVERSVIGEASTCESAGKTLTGILSNDLYTKHLQHDCDVITKEIGEASGSAVEISDNTPEIHCDAIAEGSIRAADLGSCPSSGGKGNPLLKNLHDSILPVMNSAQRCSSYGRRSSFGLEFLLEDCKENCSRNVENIAVEVDGGNKPSTCVTPDLYVGSDCGLEDEDVQPTGFDADKKLDVDLDAAEEDVVDEKNYDEHVAAKPDLKIKLNGEHNGLDMESDCSIAEKNVRLVEDNPDNEEVTVQVQQANVQEGDPEKPSQFSATPECKHECGLPNEAVLHSKKNKGCLSSEEQSPFGLQSLFSQQSIEKSVECGTLASATIHAENGFDELKYGHVKCSLKKTRVSEPFSQLDTNEDSCTVSQNDDCMFISQQDKGIEGLSKASLDEESVPSGFSSDAKHIKEVINSEEGTCKGEGSKEVVHSDDLKASSEETDVNGPDTIEYSSFSFATPGYKHNDALSEEAVRTMKKYAGTCSSNPRELLMDLQSLFSKENIEESDPHDGLAFSSAKSPGDESIDVKQQVEVHLGSNPSQLESTDLLDELIGCSKTEVLHQGHKGLCREDREEQVASGPFTNDIVETAAAKYIESGAVLLPSEERSNLKDGQLNSKQENPIVMGSSLNFDKDVDVTNTSFNESIVDIVDQRTPSGSALPEDCRTDHNPQREVLDGCSVESSLQGSTMVTNKIDSGVAGTIGIGNPSFSLATPDHRHEGVLSEEKYTGTRSADPRHLLMDLQSLFSEGSVEKSNSHDVAFSSSERGRNEPTICHVEKLVDTLVSSEPDMYQGLCQDLSRAEEKESCVSISMQLNPELKDDEVEKHNLSCEKDASQILGITRSVLSKTALLPKDSDTIYWQEQELPNDLSPLKSGICQSHGQKHIVESNSRLSSCDTEVLHKDHKDERNIRNEDKTIPKVLENDMPEVAPIKRLESAIMLPSVAGKSEMSDELLNTKLSDGGEEHSFSSDKYTIKDFCTGHAKNDLFPLPKDCHIDSCQKQEIPDVLYLPKSPEESTNCQDESVSGSGPCQTSWQQCINESSSVQVTSNIEVLNQNHEEGNQNSEGQITPIRSIVSEDADTERSEREIGLTPPAGPSALPDEQLNTKVECHEAERNCCYDEDTSSLFDTESLYSKASSLHEDTRKDTSPSDLSAPRSPEESTVFLNSSVPGSVGICRSSRRRGIDELRAKLQSFKVSSTVKGSYIAMSAPRPKQGDNLSQSAIALLRNSENAPAVKVGHPGKPDPDLPVDKRCSPSVEDQGITDRQ</sequence>
<dbReference type="Gene3D" id="1.10.720.30">
    <property type="entry name" value="SAP domain"/>
    <property type="match status" value="1"/>
</dbReference>
<feature type="compositionally biased region" description="Basic and acidic residues" evidence="1">
    <location>
        <begin position="731"/>
        <end position="742"/>
    </location>
</feature>
<feature type="region of interest" description="Disordered" evidence="1">
    <location>
        <begin position="2128"/>
        <end position="2152"/>
    </location>
</feature>
<feature type="region of interest" description="Disordered" evidence="1">
    <location>
        <begin position="1555"/>
        <end position="1577"/>
    </location>
</feature>
<feature type="region of interest" description="Disordered" evidence="1">
    <location>
        <begin position="96"/>
        <end position="131"/>
    </location>
</feature>
<gene>
    <name evidence="3" type="ORF">PVAP13_3NG027900</name>
</gene>
<feature type="compositionally biased region" description="Polar residues" evidence="1">
    <location>
        <begin position="307"/>
        <end position="342"/>
    </location>
</feature>
<evidence type="ECO:0000259" key="2">
    <source>
        <dbReference type="PROSITE" id="PS50800"/>
    </source>
</evidence>
<dbReference type="Pfam" id="PF02037">
    <property type="entry name" value="SAP"/>
    <property type="match status" value="1"/>
</dbReference>
<evidence type="ECO:0000313" key="3">
    <source>
        <dbReference type="EMBL" id="KAG2615044.1"/>
    </source>
</evidence>
<feature type="region of interest" description="Disordered" evidence="1">
    <location>
        <begin position="467"/>
        <end position="491"/>
    </location>
</feature>